<sequence>VLLRCCAPVCPPGPRIDVFNRARVDLELPREWLSSSLQPAYSEVQLADAIRVNSKDILVRRPSLSATPPSPPVLSFAAAEQPPELNSGTS</sequence>
<dbReference type="EMBL" id="CASHTH010002482">
    <property type="protein sequence ID" value="CAI8030460.1"/>
    <property type="molecule type" value="Genomic_DNA"/>
</dbReference>
<evidence type="ECO:0000256" key="1">
    <source>
        <dbReference type="SAM" id="MobiDB-lite"/>
    </source>
</evidence>
<feature type="non-terminal residue" evidence="2">
    <location>
        <position position="90"/>
    </location>
</feature>
<accession>A0AA35WXN8</accession>
<evidence type="ECO:0000313" key="2">
    <source>
        <dbReference type="EMBL" id="CAI8030460.1"/>
    </source>
</evidence>
<name>A0AA35WXN8_GEOBA</name>
<keyword evidence="3" id="KW-1185">Reference proteome</keyword>
<reference evidence="2" key="1">
    <citation type="submission" date="2023-03" db="EMBL/GenBank/DDBJ databases">
        <authorList>
            <person name="Steffen K."/>
            <person name="Cardenas P."/>
        </authorList>
    </citation>
    <scope>NUCLEOTIDE SEQUENCE</scope>
</reference>
<gene>
    <name evidence="2" type="ORF">GBAR_LOCUS17274</name>
</gene>
<feature type="region of interest" description="Disordered" evidence="1">
    <location>
        <begin position="63"/>
        <end position="90"/>
    </location>
</feature>
<evidence type="ECO:0000313" key="3">
    <source>
        <dbReference type="Proteomes" id="UP001174909"/>
    </source>
</evidence>
<dbReference type="Proteomes" id="UP001174909">
    <property type="component" value="Unassembled WGS sequence"/>
</dbReference>
<comment type="caution">
    <text evidence="2">The sequence shown here is derived from an EMBL/GenBank/DDBJ whole genome shotgun (WGS) entry which is preliminary data.</text>
</comment>
<organism evidence="2 3">
    <name type="scientific">Geodia barretti</name>
    <name type="common">Barrett's horny sponge</name>
    <dbReference type="NCBI Taxonomy" id="519541"/>
    <lineage>
        <taxon>Eukaryota</taxon>
        <taxon>Metazoa</taxon>
        <taxon>Porifera</taxon>
        <taxon>Demospongiae</taxon>
        <taxon>Heteroscleromorpha</taxon>
        <taxon>Tetractinellida</taxon>
        <taxon>Astrophorina</taxon>
        <taxon>Geodiidae</taxon>
        <taxon>Geodia</taxon>
    </lineage>
</organism>
<proteinExistence type="predicted"/>
<dbReference type="AlphaFoldDB" id="A0AA35WXN8"/>
<protein>
    <submittedName>
        <fullName evidence="2">Uncharacterized protein</fullName>
    </submittedName>
</protein>
<feature type="non-terminal residue" evidence="2">
    <location>
        <position position="1"/>
    </location>
</feature>